<dbReference type="EMBL" id="LAVV01006403">
    <property type="protein sequence ID" value="KNZ60113.1"/>
    <property type="molecule type" value="Genomic_DNA"/>
</dbReference>
<dbReference type="OrthoDB" id="5552562at2759"/>
<reference evidence="2 3" key="1">
    <citation type="submission" date="2015-08" db="EMBL/GenBank/DDBJ databases">
        <title>Next Generation Sequencing and Analysis of the Genome of Puccinia sorghi L Schw, the Causal Agent of Maize Common Rust.</title>
        <authorList>
            <person name="Rochi L."/>
            <person name="Burguener G."/>
            <person name="Darino M."/>
            <person name="Turjanski A."/>
            <person name="Kreff E."/>
            <person name="Dieguez M.J."/>
            <person name="Sacco F."/>
        </authorList>
    </citation>
    <scope>NUCLEOTIDE SEQUENCE [LARGE SCALE GENOMIC DNA]</scope>
    <source>
        <strain evidence="2 3">RO10H11247</strain>
    </source>
</reference>
<name>A0A0L6VH79_9BASI</name>
<organism evidence="2 3">
    <name type="scientific">Puccinia sorghi</name>
    <dbReference type="NCBI Taxonomy" id="27349"/>
    <lineage>
        <taxon>Eukaryota</taxon>
        <taxon>Fungi</taxon>
        <taxon>Dikarya</taxon>
        <taxon>Basidiomycota</taxon>
        <taxon>Pucciniomycotina</taxon>
        <taxon>Pucciniomycetes</taxon>
        <taxon>Pucciniales</taxon>
        <taxon>Pucciniaceae</taxon>
        <taxon>Puccinia</taxon>
    </lineage>
</organism>
<dbReference type="VEuPathDB" id="FungiDB:VP01_1609g7"/>
<evidence type="ECO:0000313" key="3">
    <source>
        <dbReference type="Proteomes" id="UP000037035"/>
    </source>
</evidence>
<proteinExistence type="predicted"/>
<comment type="caution">
    <text evidence="2">The sequence shown here is derived from an EMBL/GenBank/DDBJ whole genome shotgun (WGS) entry which is preliminary data.</text>
</comment>
<accession>A0A0L6VH79</accession>
<gene>
    <name evidence="2" type="ORF">VP01_1609g7</name>
</gene>
<evidence type="ECO:0000313" key="2">
    <source>
        <dbReference type="EMBL" id="KNZ60113.1"/>
    </source>
</evidence>
<sequence>MTSSTISDPASLIKTAGTDLNQHTCTVGWADTPLMSLYQHGLKENIQHTMVMSNVNFDSLRSMQVMALKTCQTIEGIQQGHKDPNRPQYQYQHPPPPTLM</sequence>
<dbReference type="Proteomes" id="UP000037035">
    <property type="component" value="Unassembled WGS sequence"/>
</dbReference>
<feature type="region of interest" description="Disordered" evidence="1">
    <location>
        <begin position="76"/>
        <end position="100"/>
    </location>
</feature>
<dbReference type="AlphaFoldDB" id="A0A0L6VH79"/>
<evidence type="ECO:0000256" key="1">
    <source>
        <dbReference type="SAM" id="MobiDB-lite"/>
    </source>
</evidence>
<protein>
    <submittedName>
        <fullName evidence="2">Uncharacterized protein</fullName>
    </submittedName>
</protein>
<keyword evidence="3" id="KW-1185">Reference proteome</keyword>